<keyword evidence="1" id="KW-0812">Transmembrane</keyword>
<keyword evidence="1" id="KW-0472">Membrane</keyword>
<keyword evidence="3" id="KW-1185">Reference proteome</keyword>
<feature type="transmembrane region" description="Helical" evidence="1">
    <location>
        <begin position="330"/>
        <end position="348"/>
    </location>
</feature>
<feature type="transmembrane region" description="Helical" evidence="1">
    <location>
        <begin position="448"/>
        <end position="467"/>
    </location>
</feature>
<accession>A0ABS9R5U1</accession>
<feature type="transmembrane region" description="Helical" evidence="1">
    <location>
        <begin position="12"/>
        <end position="36"/>
    </location>
</feature>
<feature type="transmembrane region" description="Helical" evidence="1">
    <location>
        <begin position="626"/>
        <end position="647"/>
    </location>
</feature>
<keyword evidence="1" id="KW-1133">Transmembrane helix</keyword>
<feature type="transmembrane region" description="Helical" evidence="1">
    <location>
        <begin position="585"/>
        <end position="605"/>
    </location>
</feature>
<protein>
    <recommendedName>
        <fullName evidence="4">ABC transporter permease</fullName>
    </recommendedName>
</protein>
<dbReference type="PANTHER" id="PTHR37305:SF1">
    <property type="entry name" value="MEMBRANE PROTEIN"/>
    <property type="match status" value="1"/>
</dbReference>
<dbReference type="PANTHER" id="PTHR37305">
    <property type="entry name" value="INTEGRAL MEMBRANE PROTEIN-RELATED"/>
    <property type="match status" value="1"/>
</dbReference>
<feature type="transmembrane region" description="Helical" evidence="1">
    <location>
        <begin position="245"/>
        <end position="263"/>
    </location>
</feature>
<dbReference type="EMBL" id="JAKVPQ010000004">
    <property type="protein sequence ID" value="MCH4285007.1"/>
    <property type="molecule type" value="Genomic_DNA"/>
</dbReference>
<feature type="transmembrane region" description="Helical" evidence="1">
    <location>
        <begin position="713"/>
        <end position="737"/>
    </location>
</feature>
<evidence type="ECO:0000313" key="3">
    <source>
        <dbReference type="Proteomes" id="UP001202402"/>
    </source>
</evidence>
<proteinExistence type="predicted"/>
<feature type="transmembrane region" description="Helical" evidence="1">
    <location>
        <begin position="757"/>
        <end position="778"/>
    </location>
</feature>
<sequence length="785" mass="91933">MISILKMEAYKLWHKPIFIALMIIIFCMNLGIFAYLEQSQNIPLHAYQTLQVKLNTLPNEKRYTYICNYDDQIQAFEILSQMQSLKQHKETNQLAVLQSQYPDIEKTYGNDFLQFTPYFTDSLEQEAEFMHTIRKEMDTLYHYKAQLQDIRQKADAISSISIFSQKDSFSARNIIKTSHDFEKMSDCIITYQLEKGIKDATHAPITDILILIMMMVIASSMIMEEKSRHLFSIVKTTKRGYLETIVSKCIIMSISILCFSSMMYLSNLIYMQIFCGLGNLNASLVSLASYSQSTLSITIKQFFFLFFTTKWLVASMIGFFMLMIAVLSSHRLSCFTIILVFLGIEGVCYQYIPANTRWQLLKYLNVFSFLETDNLYQIYRNLNIFQYPLSLQFLSFICMITLLCLGFIACVLAYTKKRNLVLSTNDNLNLLSHHTFALSLWKQECYKLLWVQKGIIFLILFFILQGYTFTSHQTYISQDQRQWISYMKELSGLPSQLKDVFINKQDTYYEQLHHQINGLQKQYDMHKISKQELQEMIEPLTQQLYGEETFANIKAQYQYVKEGKNRQMMVPFGYEYLFFQDHANAIPAILALTFLILMLSNFECYEYHQHHDQLIYTTSKGRYHLFKVKLSIALICGLIFTLLAFSFDFYHVHEMYGLSNIQASITSFTYFSTLPEGMSILQFLIIMWCCKLIAIESAVCIIFGLSVKLKQQIYVIFFFTLTVIFPLILYFTGFHFLDGYSLIALFHSAFFIKEQASFYPLYVTLFYILVACISCNYAQRSIKKR</sequence>
<feature type="transmembrane region" description="Helical" evidence="1">
    <location>
        <begin position="302"/>
        <end position="324"/>
    </location>
</feature>
<feature type="transmembrane region" description="Helical" evidence="1">
    <location>
        <begin position="680"/>
        <end position="706"/>
    </location>
</feature>
<gene>
    <name evidence="2" type="ORF">LQE99_07675</name>
</gene>
<name>A0ABS9R5U1_9FIRM</name>
<reference evidence="2 3" key="1">
    <citation type="submission" date="2022-02" db="EMBL/GenBank/DDBJ databases">
        <title>Genome of Erysipelotrichaceae sp. nov. NSJ-176 isolated from human feces.</title>
        <authorList>
            <person name="Abdugheni R."/>
        </authorList>
    </citation>
    <scope>NUCLEOTIDE SEQUENCE [LARGE SCALE GENOMIC DNA]</scope>
    <source>
        <strain evidence="2 3">NSJ-176</strain>
    </source>
</reference>
<feature type="transmembrane region" description="Helical" evidence="1">
    <location>
        <begin position="205"/>
        <end position="224"/>
    </location>
</feature>
<dbReference type="RefSeq" id="WP_117455487.1">
    <property type="nucleotide sequence ID" value="NZ_JAKVPQ010000004.1"/>
</dbReference>
<feature type="transmembrane region" description="Helical" evidence="1">
    <location>
        <begin position="391"/>
        <end position="414"/>
    </location>
</feature>
<organism evidence="2 3">
    <name type="scientific">Amedibacillus hominis</name>
    <dbReference type="NCBI Taxonomy" id="2897776"/>
    <lineage>
        <taxon>Bacteria</taxon>
        <taxon>Bacillati</taxon>
        <taxon>Bacillota</taxon>
        <taxon>Erysipelotrichia</taxon>
        <taxon>Erysipelotrichales</taxon>
        <taxon>Erysipelotrichaceae</taxon>
        <taxon>Amedibacillus</taxon>
    </lineage>
</organism>
<evidence type="ECO:0008006" key="4">
    <source>
        <dbReference type="Google" id="ProtNLM"/>
    </source>
</evidence>
<evidence type="ECO:0000313" key="2">
    <source>
        <dbReference type="EMBL" id="MCH4285007.1"/>
    </source>
</evidence>
<dbReference type="Proteomes" id="UP001202402">
    <property type="component" value="Unassembled WGS sequence"/>
</dbReference>
<evidence type="ECO:0000256" key="1">
    <source>
        <dbReference type="SAM" id="Phobius"/>
    </source>
</evidence>
<comment type="caution">
    <text evidence="2">The sequence shown here is derived from an EMBL/GenBank/DDBJ whole genome shotgun (WGS) entry which is preliminary data.</text>
</comment>